<feature type="region of interest" description="Disordered" evidence="1">
    <location>
        <begin position="1"/>
        <end position="21"/>
    </location>
</feature>
<evidence type="ECO:0000313" key="2">
    <source>
        <dbReference type="EMBL" id="SFY44585.1"/>
    </source>
</evidence>
<reference evidence="2 3" key="1">
    <citation type="submission" date="2016-11" db="EMBL/GenBank/DDBJ databases">
        <authorList>
            <person name="Jaros S."/>
            <person name="Januszkiewicz K."/>
            <person name="Wedrychowicz H."/>
        </authorList>
    </citation>
    <scope>NUCLEOTIDE SEQUENCE [LARGE SCALE GENOMIC DNA]</scope>
    <source>
        <strain evidence="2 3">OK807</strain>
    </source>
</reference>
<protein>
    <submittedName>
        <fullName evidence="2">Uncharacterized protein</fullName>
    </submittedName>
</protein>
<organism evidence="2 3">
    <name type="scientific">Streptomyces atratus</name>
    <dbReference type="NCBI Taxonomy" id="1893"/>
    <lineage>
        <taxon>Bacteria</taxon>
        <taxon>Bacillati</taxon>
        <taxon>Actinomycetota</taxon>
        <taxon>Actinomycetes</taxon>
        <taxon>Kitasatosporales</taxon>
        <taxon>Streptomycetaceae</taxon>
        <taxon>Streptomyces</taxon>
    </lineage>
</organism>
<sequence length="61" mass="6453">MRAARGEELSQGGPASGEPVGYLIKRSGEYSTHEFGITPDGYDAHLDMDFSVLGEHEAAAA</sequence>
<accession>A0A1K2F9X6</accession>
<evidence type="ECO:0000313" key="3">
    <source>
        <dbReference type="Proteomes" id="UP000181909"/>
    </source>
</evidence>
<dbReference type="EMBL" id="FPJO01000049">
    <property type="protein sequence ID" value="SFY44585.1"/>
    <property type="molecule type" value="Genomic_DNA"/>
</dbReference>
<name>A0A1K2F9X6_STRAR</name>
<proteinExistence type="predicted"/>
<gene>
    <name evidence="2" type="ORF">SAMN02787144_104911</name>
</gene>
<dbReference type="AlphaFoldDB" id="A0A1K2F9X6"/>
<evidence type="ECO:0000256" key="1">
    <source>
        <dbReference type="SAM" id="MobiDB-lite"/>
    </source>
</evidence>
<dbReference type="Proteomes" id="UP000181909">
    <property type="component" value="Unassembled WGS sequence"/>
</dbReference>